<dbReference type="GO" id="GO:0008757">
    <property type="term" value="F:S-adenosylmethionine-dependent methyltransferase activity"/>
    <property type="evidence" value="ECO:0007669"/>
    <property type="project" value="InterPro"/>
</dbReference>
<reference evidence="11" key="1">
    <citation type="journal article" date="2020" name="mSystems">
        <title>Genome- and Community-Level Interaction Insights into Carbon Utilization and Element Cycling Functions of Hydrothermarchaeota in Hydrothermal Sediment.</title>
        <authorList>
            <person name="Zhou Z."/>
            <person name="Liu Y."/>
            <person name="Xu W."/>
            <person name="Pan J."/>
            <person name="Luo Z.H."/>
            <person name="Li M."/>
        </authorList>
    </citation>
    <scope>NUCLEOTIDE SEQUENCE [LARGE SCALE GENOMIC DNA]</scope>
    <source>
        <strain evidence="11">HyVt-505</strain>
    </source>
</reference>
<dbReference type="EC" id="2.1.1.197" evidence="3 8"/>
<dbReference type="NCBIfam" id="TIGR02072">
    <property type="entry name" value="BioC"/>
    <property type="match status" value="1"/>
</dbReference>
<dbReference type="UniPathway" id="UPA00078"/>
<evidence type="ECO:0000256" key="5">
    <source>
        <dbReference type="ARBA" id="ARBA00022679"/>
    </source>
</evidence>
<comment type="similarity">
    <text evidence="8">Belongs to the methyltransferase superfamily.</text>
</comment>
<dbReference type="Gene3D" id="3.40.50.150">
    <property type="entry name" value="Vaccinia Virus protein VP39"/>
    <property type="match status" value="1"/>
</dbReference>
<dbReference type="Pfam" id="PF08241">
    <property type="entry name" value="Methyltransf_11"/>
    <property type="match status" value="1"/>
</dbReference>
<feature type="domain" description="Methyltransferase type 11" evidence="10">
    <location>
        <begin position="53"/>
        <end position="153"/>
    </location>
</feature>
<evidence type="ECO:0000259" key="10">
    <source>
        <dbReference type="Pfam" id="PF08241"/>
    </source>
</evidence>
<evidence type="ECO:0000256" key="3">
    <source>
        <dbReference type="ARBA" id="ARBA00012327"/>
    </source>
</evidence>
<organism evidence="11">
    <name type="scientific">Candidatus Tenderia electrophaga</name>
    <dbReference type="NCBI Taxonomy" id="1748243"/>
    <lineage>
        <taxon>Bacteria</taxon>
        <taxon>Pseudomonadati</taxon>
        <taxon>Pseudomonadota</taxon>
        <taxon>Gammaproteobacteria</taxon>
        <taxon>Candidatus Tenderiales</taxon>
        <taxon>Candidatus Tenderiaceae</taxon>
        <taxon>Candidatus Tenderia</taxon>
    </lineage>
</organism>
<dbReference type="InterPro" id="IPR029063">
    <property type="entry name" value="SAM-dependent_MTases_sf"/>
</dbReference>
<dbReference type="PANTHER" id="PTHR13090:SF1">
    <property type="entry name" value="ARGININE-HYDROXYLASE NDUFAF5, MITOCHONDRIAL"/>
    <property type="match status" value="1"/>
</dbReference>
<dbReference type="InterPro" id="IPR050602">
    <property type="entry name" value="Malonyl-ACP_OMT"/>
</dbReference>
<dbReference type="InterPro" id="IPR011814">
    <property type="entry name" value="BioC"/>
</dbReference>
<dbReference type="Proteomes" id="UP000885832">
    <property type="component" value="Unassembled WGS sequence"/>
</dbReference>
<evidence type="ECO:0000313" key="11">
    <source>
        <dbReference type="EMBL" id="HHJ80167.1"/>
    </source>
</evidence>
<dbReference type="GO" id="GO:0009102">
    <property type="term" value="P:biotin biosynthetic process"/>
    <property type="evidence" value="ECO:0007669"/>
    <property type="project" value="UniProtKB-UniRule"/>
</dbReference>
<evidence type="ECO:0000256" key="1">
    <source>
        <dbReference type="ARBA" id="ARBA00000852"/>
    </source>
</evidence>
<evidence type="ECO:0000256" key="4">
    <source>
        <dbReference type="ARBA" id="ARBA00022603"/>
    </source>
</evidence>
<dbReference type="HAMAP" id="MF_00835">
    <property type="entry name" value="BioC"/>
    <property type="match status" value="1"/>
</dbReference>
<dbReference type="SUPFAM" id="SSF53335">
    <property type="entry name" value="S-adenosyl-L-methionine-dependent methyltransferases"/>
    <property type="match status" value="1"/>
</dbReference>
<keyword evidence="6 8" id="KW-0949">S-adenosyl-L-methionine</keyword>
<proteinExistence type="inferred from homology"/>
<evidence type="ECO:0000256" key="8">
    <source>
        <dbReference type="HAMAP-Rule" id="MF_00835"/>
    </source>
</evidence>
<gene>
    <name evidence="8 11" type="primary">bioC</name>
    <name evidence="11" type="ORF">ENJ65_00875</name>
</gene>
<dbReference type="CDD" id="cd02440">
    <property type="entry name" value="AdoMet_MTases"/>
    <property type="match status" value="1"/>
</dbReference>
<dbReference type="GO" id="GO:0102130">
    <property type="term" value="F:malonyl-CoA methyltransferase activity"/>
    <property type="evidence" value="ECO:0007669"/>
    <property type="project" value="UniProtKB-EC"/>
</dbReference>
<name>A0A832N4N5_9GAMM</name>
<dbReference type="EMBL" id="DRNF01000062">
    <property type="protein sequence ID" value="HHJ80167.1"/>
    <property type="molecule type" value="Genomic_DNA"/>
</dbReference>
<accession>A0A832N4N5</accession>
<dbReference type="InterPro" id="IPR013216">
    <property type="entry name" value="Methyltransf_11"/>
</dbReference>
<evidence type="ECO:0000256" key="9">
    <source>
        <dbReference type="SAM" id="MobiDB-lite"/>
    </source>
</evidence>
<comment type="pathway">
    <text evidence="2 8">Cofactor biosynthesis; biotin biosynthesis.</text>
</comment>
<comment type="caution">
    <text evidence="11">The sequence shown here is derived from an EMBL/GenBank/DDBJ whole genome shotgun (WGS) entry which is preliminary data.</text>
</comment>
<keyword evidence="5 8" id="KW-0808">Transferase</keyword>
<evidence type="ECO:0000256" key="2">
    <source>
        <dbReference type="ARBA" id="ARBA00004746"/>
    </source>
</evidence>
<protein>
    <recommendedName>
        <fullName evidence="3 8">Malonyl-[acyl-carrier protein] O-methyltransferase</fullName>
        <shortName evidence="8">Malonyl-ACP O-methyltransferase</shortName>
        <ecNumber evidence="3 8">2.1.1.197</ecNumber>
    </recommendedName>
    <alternativeName>
        <fullName evidence="8">Biotin synthesis protein BioC</fullName>
    </alternativeName>
</protein>
<evidence type="ECO:0000256" key="6">
    <source>
        <dbReference type="ARBA" id="ARBA00022691"/>
    </source>
</evidence>
<comment type="function">
    <text evidence="8">Converts the free carboxyl group of a malonyl-thioester to its methyl ester by transfer of a methyl group from S-adenosyl-L-methionine (SAM). It allows to synthesize pimeloyl-ACP via the fatty acid synthetic pathway.</text>
</comment>
<dbReference type="PANTHER" id="PTHR13090">
    <property type="entry name" value="ARGININE-HYDROXYLASE NDUFAF5, MITOCHONDRIAL"/>
    <property type="match status" value="1"/>
</dbReference>
<dbReference type="AlphaFoldDB" id="A0A832N4N5"/>
<dbReference type="GO" id="GO:0010340">
    <property type="term" value="F:carboxyl-O-methyltransferase activity"/>
    <property type="evidence" value="ECO:0007669"/>
    <property type="project" value="UniProtKB-UniRule"/>
</dbReference>
<evidence type="ECO:0000256" key="7">
    <source>
        <dbReference type="ARBA" id="ARBA00022756"/>
    </source>
</evidence>
<keyword evidence="4 8" id="KW-0489">Methyltransferase</keyword>
<comment type="catalytic activity">
    <reaction evidence="1 8">
        <text>malonyl-[ACP] + S-adenosyl-L-methionine = malonyl-[ACP] methyl ester + S-adenosyl-L-homocysteine</text>
        <dbReference type="Rhea" id="RHEA:17105"/>
        <dbReference type="Rhea" id="RHEA-COMP:9623"/>
        <dbReference type="Rhea" id="RHEA-COMP:9954"/>
        <dbReference type="ChEBI" id="CHEBI:57856"/>
        <dbReference type="ChEBI" id="CHEBI:59789"/>
        <dbReference type="ChEBI" id="CHEBI:78449"/>
        <dbReference type="ChEBI" id="CHEBI:78845"/>
        <dbReference type="EC" id="2.1.1.197"/>
    </reaction>
</comment>
<sequence length="294" mass="33266">MHQDPYQLDKRLIRESFDRAAASYDEVALLQQEVGQRLLERLDLIKLQPKRIVDIGAGTGELSSALGKRYKGCEIISLDLAPNMLKQARKRQGMMDRLFGKQRFVCGDAEQLPLADNSVEMIFSNFVIQWCSNLDQTFAEFQRILKPGGLLLFTTFGPDTLKELRQAWRAVDDDIHVNSFIDMHDIGDALLRAQLADPVMDTEHLTLTYQNGMDVMRDLKAMGAHNITSGRNHGLTGKQKLKQMLAAYEQFRTADGHLPASYEVVYGHAWGNEAPTKQRQDDGAVHIPLSQLRR</sequence>
<dbReference type="GO" id="GO:0032259">
    <property type="term" value="P:methylation"/>
    <property type="evidence" value="ECO:0007669"/>
    <property type="project" value="UniProtKB-KW"/>
</dbReference>
<feature type="region of interest" description="Disordered" evidence="9">
    <location>
        <begin position="273"/>
        <end position="294"/>
    </location>
</feature>
<keyword evidence="7 8" id="KW-0093">Biotin biosynthesis</keyword>